<dbReference type="Gene3D" id="2.30.30.110">
    <property type="match status" value="1"/>
</dbReference>
<dbReference type="Proteomes" id="UP000184604">
    <property type="component" value="Chromosome"/>
</dbReference>
<protein>
    <submittedName>
        <fullName evidence="3">Growth inhibitor PemK</fullName>
    </submittedName>
</protein>
<dbReference type="InterPro" id="IPR011067">
    <property type="entry name" value="Plasmid_toxin/cell-grow_inhib"/>
</dbReference>
<sequence>MGEFIKGDVVVVPFPFSDLSNSKRRPALVLADPEGHDLILSQITSQNICDIYSIKLRNDDFTKEALMKDSNIRPNKIFTADENIIIYRIGHLANEKMKKVTETVIEILTEE</sequence>
<gene>
    <name evidence="3" type="ORF">BS101_21670</name>
</gene>
<evidence type="ECO:0000256" key="1">
    <source>
        <dbReference type="ARBA" id="ARBA00007521"/>
    </source>
</evidence>
<dbReference type="SUPFAM" id="SSF50118">
    <property type="entry name" value="Cell growth inhibitor/plasmid maintenance toxic component"/>
    <property type="match status" value="1"/>
</dbReference>
<reference evidence="3 4" key="1">
    <citation type="submission" date="2016-12" db="EMBL/GenBank/DDBJ databases">
        <title>Complete genome sequence of Clostridium kluyveri JZZ isolated from the pit mud of a Chinese flavor liquor-making factory.</title>
        <authorList>
            <person name="Wang Y."/>
        </authorList>
    </citation>
    <scope>NUCLEOTIDE SEQUENCE [LARGE SCALE GENOMIC DNA]</scope>
    <source>
        <strain evidence="3 4">JZZ</strain>
    </source>
</reference>
<evidence type="ECO:0000313" key="3">
    <source>
        <dbReference type="EMBL" id="APM41121.1"/>
    </source>
</evidence>
<keyword evidence="2" id="KW-1277">Toxin-antitoxin system</keyword>
<dbReference type="InterPro" id="IPR003477">
    <property type="entry name" value="PemK-like"/>
</dbReference>
<organism evidence="3 4">
    <name type="scientific">Clostridium kluyveri</name>
    <dbReference type="NCBI Taxonomy" id="1534"/>
    <lineage>
        <taxon>Bacteria</taxon>
        <taxon>Bacillati</taxon>
        <taxon>Bacillota</taxon>
        <taxon>Clostridia</taxon>
        <taxon>Eubacteriales</taxon>
        <taxon>Clostridiaceae</taxon>
        <taxon>Clostridium</taxon>
    </lineage>
</organism>
<comment type="similarity">
    <text evidence="1">Belongs to the PemK/MazF family.</text>
</comment>
<dbReference type="EMBL" id="CP018335">
    <property type="protein sequence ID" value="APM41121.1"/>
    <property type="molecule type" value="Genomic_DNA"/>
</dbReference>
<dbReference type="GO" id="GO:0003677">
    <property type="term" value="F:DNA binding"/>
    <property type="evidence" value="ECO:0007669"/>
    <property type="project" value="InterPro"/>
</dbReference>
<dbReference type="Pfam" id="PF02452">
    <property type="entry name" value="PemK_toxin"/>
    <property type="match status" value="1"/>
</dbReference>
<dbReference type="AlphaFoldDB" id="A0A1L5FDN6"/>
<dbReference type="OrthoDB" id="129822at2"/>
<accession>A0A1L5FDN6</accession>
<dbReference type="RefSeq" id="WP_073540951.1">
    <property type="nucleotide sequence ID" value="NZ_CP018335.1"/>
</dbReference>
<name>A0A1L5FDN6_CLOKL</name>
<proteinExistence type="inferred from homology"/>
<evidence type="ECO:0000313" key="4">
    <source>
        <dbReference type="Proteomes" id="UP000184604"/>
    </source>
</evidence>
<evidence type="ECO:0000256" key="2">
    <source>
        <dbReference type="ARBA" id="ARBA00022649"/>
    </source>
</evidence>